<proteinExistence type="predicted"/>
<feature type="compositionally biased region" description="Polar residues" evidence="1">
    <location>
        <begin position="128"/>
        <end position="141"/>
    </location>
</feature>
<comment type="caution">
    <text evidence="2">The sequence shown here is derived from an EMBL/GenBank/DDBJ whole genome shotgun (WGS) entry which is preliminary data.</text>
</comment>
<dbReference type="EMBL" id="RHFK02000007">
    <property type="protein sequence ID" value="TWW73189.1"/>
    <property type="molecule type" value="Genomic_DNA"/>
</dbReference>
<organism evidence="2 3">
    <name type="scientific">Takifugu flavidus</name>
    <name type="common">sansaifugu</name>
    <dbReference type="NCBI Taxonomy" id="433684"/>
    <lineage>
        <taxon>Eukaryota</taxon>
        <taxon>Metazoa</taxon>
        <taxon>Chordata</taxon>
        <taxon>Craniata</taxon>
        <taxon>Vertebrata</taxon>
        <taxon>Euteleostomi</taxon>
        <taxon>Actinopterygii</taxon>
        <taxon>Neopterygii</taxon>
        <taxon>Teleostei</taxon>
        <taxon>Neoteleostei</taxon>
        <taxon>Acanthomorphata</taxon>
        <taxon>Eupercaria</taxon>
        <taxon>Tetraodontiformes</taxon>
        <taxon>Tetradontoidea</taxon>
        <taxon>Tetraodontidae</taxon>
        <taxon>Takifugu</taxon>
    </lineage>
</organism>
<dbReference type="AlphaFoldDB" id="A0A5C6P2S7"/>
<feature type="region of interest" description="Disordered" evidence="1">
    <location>
        <begin position="127"/>
        <end position="169"/>
    </location>
</feature>
<keyword evidence="3" id="KW-1185">Reference proteome</keyword>
<dbReference type="Proteomes" id="UP000324091">
    <property type="component" value="Chromosome 15"/>
</dbReference>
<accession>A0A5C6P2S7</accession>
<protein>
    <submittedName>
        <fullName evidence="2">Uncharacterized protein</fullName>
    </submittedName>
</protein>
<evidence type="ECO:0000313" key="2">
    <source>
        <dbReference type="EMBL" id="TWW73189.1"/>
    </source>
</evidence>
<evidence type="ECO:0000313" key="3">
    <source>
        <dbReference type="Proteomes" id="UP000324091"/>
    </source>
</evidence>
<gene>
    <name evidence="2" type="ORF">D4764_15G0005830</name>
</gene>
<evidence type="ECO:0000256" key="1">
    <source>
        <dbReference type="SAM" id="MobiDB-lite"/>
    </source>
</evidence>
<sequence>MKHQMRDPSPWGLGKLWSTGPGGLRVLEEYRSWMSTGPGGPQVLEAYWSWRSTGPGGVQVLEVYISWRPKGPGGVQVLEVYLSWKSTGPGGLRMLEEYRSWSSTGPGGLQVSEAYVHGARLGPVRTSYVDTPVSSGPTNRRTSMKGPVQYGLGGRPRRRPWRSDPRLSSSTLGFSRSSERVASLRLRVGERVLTRLRIQAAEMSFLPREAGLSLRDRVRSSDIREELRVEPLLLHIERSQLGSARASG</sequence>
<reference evidence="2 3" key="1">
    <citation type="submission" date="2019-04" db="EMBL/GenBank/DDBJ databases">
        <title>Chromosome genome assembly for Takifugu flavidus.</title>
        <authorList>
            <person name="Xiao S."/>
        </authorList>
    </citation>
    <scope>NUCLEOTIDE SEQUENCE [LARGE SCALE GENOMIC DNA]</scope>
    <source>
        <strain evidence="2">HTHZ2018</strain>
        <tissue evidence="2">Muscle</tissue>
    </source>
</reference>
<name>A0A5C6P2S7_9TELE</name>